<dbReference type="PROSITE" id="PS50878">
    <property type="entry name" value="RT_POL"/>
    <property type="match status" value="1"/>
</dbReference>
<evidence type="ECO:0000313" key="2">
    <source>
        <dbReference type="Proteomes" id="UP000829999"/>
    </source>
</evidence>
<keyword evidence="2" id="KW-1185">Reference proteome</keyword>
<dbReference type="Proteomes" id="UP000829999">
    <property type="component" value="Chromosome 8"/>
</dbReference>
<feature type="domain" description="Reverse transcriptase" evidence="1">
    <location>
        <begin position="177"/>
        <end position="425"/>
    </location>
</feature>
<dbReference type="InterPro" id="IPR043502">
    <property type="entry name" value="DNA/RNA_pol_sf"/>
</dbReference>
<proteinExistence type="predicted"/>
<dbReference type="OrthoDB" id="445826at2759"/>
<dbReference type="RefSeq" id="XP_050551332.1">
    <property type="nucleotide sequence ID" value="XM_050695375.1"/>
</dbReference>
<dbReference type="PANTHER" id="PTHR33332">
    <property type="entry name" value="REVERSE TRANSCRIPTASE DOMAIN-CONTAINING PROTEIN"/>
    <property type="match status" value="1"/>
</dbReference>
<evidence type="ECO:0000259" key="1">
    <source>
        <dbReference type="PROSITE" id="PS50878"/>
    </source>
</evidence>
<organism evidence="2 3">
    <name type="scientific">Spodoptera frugiperda</name>
    <name type="common">Fall armyworm</name>
    <dbReference type="NCBI Taxonomy" id="7108"/>
    <lineage>
        <taxon>Eukaryota</taxon>
        <taxon>Metazoa</taxon>
        <taxon>Ecdysozoa</taxon>
        <taxon>Arthropoda</taxon>
        <taxon>Hexapoda</taxon>
        <taxon>Insecta</taxon>
        <taxon>Pterygota</taxon>
        <taxon>Neoptera</taxon>
        <taxon>Endopterygota</taxon>
        <taxon>Lepidoptera</taxon>
        <taxon>Glossata</taxon>
        <taxon>Ditrysia</taxon>
        <taxon>Noctuoidea</taxon>
        <taxon>Noctuidae</taxon>
        <taxon>Amphipyrinae</taxon>
        <taxon>Spodoptera</taxon>
    </lineage>
</organism>
<dbReference type="AlphaFoldDB" id="A0A9R0DPS3"/>
<dbReference type="CDD" id="cd01650">
    <property type="entry name" value="RT_nLTR_like"/>
    <property type="match status" value="1"/>
</dbReference>
<sequence length="651" mass="74759">MIEEKDRLFNVWCNEPKNMLKRLNYTRYRNRCQKAINKSKNIYDTNSIIDCKNNIKKLWEKINSLIGNTKPSLDSLIISNMDSSISISEVCNKFAITFTEEIEKIKHQCNETWINRKEYVALTDRSMRWQPVTASDINNVIKTMSTNKSPGTDLVRMSDIKIISKKLCPILAKLVNLSVATGTFPNKLKEAIVRPIHKKGNFKDVSNYRPIAILSSVDKIMEKCVVNQLGKYLQQNNIVNKCQHGFLKGKSTSTLLSEFTDEINNYLEDKKIVISIFFDYKKAFDTLQKDTLINAMKECGVGQPLNQWFSDYLTGRSYRVKVGDTLSDRVAVRSGVPQGSGCGPICYLMHVNSLCGVLRHCSSYMYADDLCVLRAGTDINDICPLIQQDIDAVVKWSHDNGIILNADKTKLLVIRSPYSHLSISTPKLITHEYSCFHNHLINCNCKPVEAVNSVTYLGVKIDESFSWSCHVDYICSKLRILLSKFYHLSYKVPIKILRCLYLSLVESIISYALDSYGLTFKTYINKLESLQIRFLKLLVTKKTKISCKDDYRKLFKICKILPVHLKHTYLLAINQHGRKEHDLSIVTNNHSTRSVAAGKFNVPRVNNYFGDRTLKKRIPYVLNSLPADIRQENNKRIFKSKLKKYLFKILI</sequence>
<accession>A0A9R0DPS3</accession>
<dbReference type="GeneID" id="126910934"/>
<dbReference type="InterPro" id="IPR000477">
    <property type="entry name" value="RT_dom"/>
</dbReference>
<reference evidence="3" key="1">
    <citation type="submission" date="2025-08" db="UniProtKB">
        <authorList>
            <consortium name="RefSeq"/>
        </authorList>
    </citation>
    <scope>IDENTIFICATION</scope>
    <source>
        <tissue evidence="3">Whole larval tissue</tissue>
    </source>
</reference>
<name>A0A9R0DPS3_SPOFR</name>
<dbReference type="GO" id="GO:0071897">
    <property type="term" value="P:DNA biosynthetic process"/>
    <property type="evidence" value="ECO:0007669"/>
    <property type="project" value="UniProtKB-ARBA"/>
</dbReference>
<dbReference type="SUPFAM" id="SSF56672">
    <property type="entry name" value="DNA/RNA polymerases"/>
    <property type="match status" value="1"/>
</dbReference>
<evidence type="ECO:0000313" key="3">
    <source>
        <dbReference type="RefSeq" id="XP_050551332.1"/>
    </source>
</evidence>
<gene>
    <name evidence="3" type="primary">LOC126910934</name>
</gene>
<protein>
    <submittedName>
        <fullName evidence="3">Uncharacterized protein LOC126910934</fullName>
    </submittedName>
</protein>
<dbReference type="Pfam" id="PF00078">
    <property type="entry name" value="RVT_1"/>
    <property type="match status" value="1"/>
</dbReference>